<protein>
    <submittedName>
        <fullName evidence="2">Uncharacterized protein</fullName>
    </submittedName>
</protein>
<dbReference type="Proteomes" id="UP000053144">
    <property type="component" value="Unassembled WGS sequence"/>
</dbReference>
<evidence type="ECO:0000313" key="3">
    <source>
        <dbReference type="Proteomes" id="UP000053144"/>
    </source>
</evidence>
<proteinExistence type="predicted"/>
<feature type="region of interest" description="Disordered" evidence="1">
    <location>
        <begin position="1"/>
        <end position="27"/>
    </location>
</feature>
<dbReference type="AlphaFoldDB" id="A0A0L9T907"/>
<gene>
    <name evidence="2" type="ORF">LR48_Vigan393s000200</name>
</gene>
<organism evidence="2 3">
    <name type="scientific">Phaseolus angularis</name>
    <name type="common">Azuki bean</name>
    <name type="synonym">Vigna angularis</name>
    <dbReference type="NCBI Taxonomy" id="3914"/>
    <lineage>
        <taxon>Eukaryota</taxon>
        <taxon>Viridiplantae</taxon>
        <taxon>Streptophyta</taxon>
        <taxon>Embryophyta</taxon>
        <taxon>Tracheophyta</taxon>
        <taxon>Spermatophyta</taxon>
        <taxon>Magnoliopsida</taxon>
        <taxon>eudicotyledons</taxon>
        <taxon>Gunneridae</taxon>
        <taxon>Pentapetalae</taxon>
        <taxon>rosids</taxon>
        <taxon>fabids</taxon>
        <taxon>Fabales</taxon>
        <taxon>Fabaceae</taxon>
        <taxon>Papilionoideae</taxon>
        <taxon>50 kb inversion clade</taxon>
        <taxon>NPAAA clade</taxon>
        <taxon>indigoferoid/millettioid clade</taxon>
        <taxon>Phaseoleae</taxon>
        <taxon>Vigna</taxon>
    </lineage>
</organism>
<sequence>MGDEIQGTSIRQIGSQKSPSSTGTTEDMLVAKRINEIALVRLQCDMITWSRRGSLRPARIITGDTLRVGSATTHRRSSFFLSPRDSPSEQESATAAASPLQVLLELFL</sequence>
<reference evidence="3" key="1">
    <citation type="journal article" date="2015" name="Proc. Natl. Acad. Sci. U.S.A.">
        <title>Genome sequencing of adzuki bean (Vigna angularis) provides insight into high starch and low fat accumulation and domestication.</title>
        <authorList>
            <person name="Yang K."/>
            <person name="Tian Z."/>
            <person name="Chen C."/>
            <person name="Luo L."/>
            <person name="Zhao B."/>
            <person name="Wang Z."/>
            <person name="Yu L."/>
            <person name="Li Y."/>
            <person name="Sun Y."/>
            <person name="Li W."/>
            <person name="Chen Y."/>
            <person name="Li Y."/>
            <person name="Zhang Y."/>
            <person name="Ai D."/>
            <person name="Zhao J."/>
            <person name="Shang C."/>
            <person name="Ma Y."/>
            <person name="Wu B."/>
            <person name="Wang M."/>
            <person name="Gao L."/>
            <person name="Sun D."/>
            <person name="Zhang P."/>
            <person name="Guo F."/>
            <person name="Wang W."/>
            <person name="Li Y."/>
            <person name="Wang J."/>
            <person name="Varshney R.K."/>
            <person name="Wang J."/>
            <person name="Ling H.Q."/>
            <person name="Wan P."/>
        </authorList>
    </citation>
    <scope>NUCLEOTIDE SEQUENCE</scope>
    <source>
        <strain evidence="3">cv. Jingnong 6</strain>
    </source>
</reference>
<dbReference type="Gramene" id="KOM27058">
    <property type="protein sequence ID" value="KOM27058"/>
    <property type="gene ID" value="LR48_Vigan393s000200"/>
</dbReference>
<accession>A0A0L9T907</accession>
<evidence type="ECO:0000256" key="1">
    <source>
        <dbReference type="SAM" id="MobiDB-lite"/>
    </source>
</evidence>
<feature type="compositionally biased region" description="Polar residues" evidence="1">
    <location>
        <begin position="1"/>
        <end position="25"/>
    </location>
</feature>
<name>A0A0L9T907_PHAAN</name>
<dbReference type="EMBL" id="KQ258367">
    <property type="protein sequence ID" value="KOM27058.1"/>
    <property type="molecule type" value="Genomic_DNA"/>
</dbReference>
<evidence type="ECO:0000313" key="2">
    <source>
        <dbReference type="EMBL" id="KOM27058.1"/>
    </source>
</evidence>